<protein>
    <submittedName>
        <fullName evidence="2">PilZ domain-containing protein</fullName>
    </submittedName>
</protein>
<name>A0A4R9G839_9LEPT</name>
<evidence type="ECO:0000313" key="2">
    <source>
        <dbReference type="EMBL" id="TGK07210.1"/>
    </source>
</evidence>
<dbReference type="GO" id="GO:0035438">
    <property type="term" value="F:cyclic-di-GMP binding"/>
    <property type="evidence" value="ECO:0007669"/>
    <property type="project" value="InterPro"/>
</dbReference>
<gene>
    <name evidence="2" type="ORF">EHO59_03645</name>
</gene>
<dbReference type="OrthoDB" id="339047at2"/>
<dbReference type="InterPro" id="IPR009875">
    <property type="entry name" value="PilZ_domain"/>
</dbReference>
<organism evidence="2 3">
    <name type="scientific">Leptospira semungkisensis</name>
    <dbReference type="NCBI Taxonomy" id="2484985"/>
    <lineage>
        <taxon>Bacteria</taxon>
        <taxon>Pseudomonadati</taxon>
        <taxon>Spirochaetota</taxon>
        <taxon>Spirochaetia</taxon>
        <taxon>Leptospirales</taxon>
        <taxon>Leptospiraceae</taxon>
        <taxon>Leptospira</taxon>
    </lineage>
</organism>
<dbReference type="EMBL" id="RQEP01000005">
    <property type="protein sequence ID" value="TGK07210.1"/>
    <property type="molecule type" value="Genomic_DNA"/>
</dbReference>
<evidence type="ECO:0000313" key="3">
    <source>
        <dbReference type="Proteomes" id="UP000297453"/>
    </source>
</evidence>
<proteinExistence type="predicted"/>
<dbReference type="AlphaFoldDB" id="A0A4R9G839"/>
<evidence type="ECO:0000259" key="1">
    <source>
        <dbReference type="Pfam" id="PF07238"/>
    </source>
</evidence>
<dbReference type="SUPFAM" id="SSF141371">
    <property type="entry name" value="PilZ domain-like"/>
    <property type="match status" value="1"/>
</dbReference>
<dbReference type="Gene3D" id="2.40.10.220">
    <property type="entry name" value="predicted glycosyltransferase like domains"/>
    <property type="match status" value="1"/>
</dbReference>
<dbReference type="Pfam" id="PF07238">
    <property type="entry name" value="PilZ"/>
    <property type="match status" value="1"/>
</dbReference>
<dbReference type="Proteomes" id="UP000297453">
    <property type="component" value="Unassembled WGS sequence"/>
</dbReference>
<feature type="domain" description="PilZ" evidence="1">
    <location>
        <begin position="23"/>
        <end position="112"/>
    </location>
</feature>
<reference evidence="2" key="1">
    <citation type="journal article" date="2019" name="PLoS Negl. Trop. Dis.">
        <title>Revisiting the worldwide diversity of Leptospira species in the environment.</title>
        <authorList>
            <person name="Vincent A.T."/>
            <person name="Schiettekatte O."/>
            <person name="Bourhy P."/>
            <person name="Veyrier F.J."/>
            <person name="Picardeau M."/>
        </authorList>
    </citation>
    <scope>NUCLEOTIDE SEQUENCE [LARGE SCALE GENOMIC DNA]</scope>
    <source>
        <strain evidence="2">SSS9</strain>
    </source>
</reference>
<accession>A0A4R9G839</accession>
<dbReference type="RefSeq" id="WP_135584831.1">
    <property type="nucleotide sequence ID" value="NZ_RQEP01000005.1"/>
</dbReference>
<comment type="caution">
    <text evidence="2">The sequence shown here is derived from an EMBL/GenBank/DDBJ whole genome shotgun (WGS) entry which is preliminary data.</text>
</comment>
<sequence>MQRLEIGTEPSSHKEGPGFFADKRFYIRFRKDNRVRLFDKGQWSEGTLLDISMMGASIHSDQEWEAGSKITIMSPMFTCEIEGEIIRRSRSANGYRYALVFHDLCEDSILEILNKIAYCS</sequence>
<keyword evidence="3" id="KW-1185">Reference proteome</keyword>